<dbReference type="Proteomes" id="UP000286097">
    <property type="component" value="Unassembled WGS sequence"/>
</dbReference>
<comment type="caution">
    <text evidence="1">The sequence shown here is derived from an EMBL/GenBank/DDBJ whole genome shotgun (WGS) entry which is preliminary data.</text>
</comment>
<sequence length="103" mass="11646">MWLRVMCKFTNCDFVVSTLRGSNALNAPDCTASCCVFAKSPSTLIDVGQQELYADYGFKLFRSARRQEAISYCDTDVMEVLLLFPRNLHPRKTSALTQGQQQQ</sequence>
<protein>
    <submittedName>
        <fullName evidence="1">Uncharacterized protein</fullName>
    </submittedName>
</protein>
<name>A0A3R7YDW7_9STRA</name>
<dbReference type="VEuPathDB" id="FungiDB:DD237_001900"/>
<proteinExistence type="predicted"/>
<evidence type="ECO:0000313" key="2">
    <source>
        <dbReference type="Proteomes" id="UP000286097"/>
    </source>
</evidence>
<reference evidence="1 2" key="1">
    <citation type="submission" date="2018-06" db="EMBL/GenBank/DDBJ databases">
        <title>Comparative genomics of downy mildews reveals potential adaptations to biotrophy.</title>
        <authorList>
            <person name="Fletcher K."/>
            <person name="Klosterman S.J."/>
            <person name="Derevnina L."/>
            <person name="Martin F."/>
            <person name="Koike S."/>
            <person name="Reyes Chin-Wo S."/>
            <person name="Mou B."/>
            <person name="Michelmore R."/>
        </authorList>
    </citation>
    <scope>NUCLEOTIDE SEQUENCE [LARGE SCALE GENOMIC DNA]</scope>
    <source>
        <strain evidence="1 2">R13</strain>
    </source>
</reference>
<dbReference type="EMBL" id="QKXF01000084">
    <property type="protein sequence ID" value="RQM18010.1"/>
    <property type="molecule type" value="Genomic_DNA"/>
</dbReference>
<accession>A0A3R7YDW7</accession>
<organism evidence="1 2">
    <name type="scientific">Peronospora effusa</name>
    <dbReference type="NCBI Taxonomy" id="542832"/>
    <lineage>
        <taxon>Eukaryota</taxon>
        <taxon>Sar</taxon>
        <taxon>Stramenopiles</taxon>
        <taxon>Oomycota</taxon>
        <taxon>Peronosporomycetes</taxon>
        <taxon>Peronosporales</taxon>
        <taxon>Peronosporaceae</taxon>
        <taxon>Peronospora</taxon>
    </lineage>
</organism>
<evidence type="ECO:0000313" key="1">
    <source>
        <dbReference type="EMBL" id="RQM18010.1"/>
    </source>
</evidence>
<gene>
    <name evidence="1" type="ORF">DD237_001900</name>
</gene>
<dbReference type="AlphaFoldDB" id="A0A3R7YDW7"/>